<dbReference type="EMBL" id="CM045758">
    <property type="protein sequence ID" value="KAI8032380.1"/>
    <property type="molecule type" value="Genomic_DNA"/>
</dbReference>
<evidence type="ECO:0000313" key="1">
    <source>
        <dbReference type="EMBL" id="KAI8032380.1"/>
    </source>
</evidence>
<evidence type="ECO:0000313" key="2">
    <source>
        <dbReference type="Proteomes" id="UP001060215"/>
    </source>
</evidence>
<protein>
    <submittedName>
        <fullName evidence="1">Uncharacterized protein</fullName>
    </submittedName>
</protein>
<accession>A0ACC0J370</accession>
<keyword evidence="2" id="KW-1185">Reference proteome</keyword>
<reference evidence="1 2" key="1">
    <citation type="journal article" date="2022" name="Plant J.">
        <title>Chromosome-level genome of Camellia lanceoleosa provides a valuable resource for understanding genome evolution and self-incompatibility.</title>
        <authorList>
            <person name="Gong W."/>
            <person name="Xiao S."/>
            <person name="Wang L."/>
            <person name="Liao Z."/>
            <person name="Chang Y."/>
            <person name="Mo W."/>
            <person name="Hu G."/>
            <person name="Li W."/>
            <person name="Zhao G."/>
            <person name="Zhu H."/>
            <person name="Hu X."/>
            <person name="Ji K."/>
            <person name="Xiang X."/>
            <person name="Song Q."/>
            <person name="Yuan D."/>
            <person name="Jin S."/>
            <person name="Zhang L."/>
        </authorList>
    </citation>
    <scope>NUCLEOTIDE SEQUENCE [LARGE SCALE GENOMIC DNA]</scope>
    <source>
        <strain evidence="1">SQ_2022a</strain>
    </source>
</reference>
<comment type="caution">
    <text evidence="1">The sequence shown here is derived from an EMBL/GenBank/DDBJ whole genome shotgun (WGS) entry which is preliminary data.</text>
</comment>
<organism evidence="1 2">
    <name type="scientific">Camellia lanceoleosa</name>
    <dbReference type="NCBI Taxonomy" id="1840588"/>
    <lineage>
        <taxon>Eukaryota</taxon>
        <taxon>Viridiplantae</taxon>
        <taxon>Streptophyta</taxon>
        <taxon>Embryophyta</taxon>
        <taxon>Tracheophyta</taxon>
        <taxon>Spermatophyta</taxon>
        <taxon>Magnoliopsida</taxon>
        <taxon>eudicotyledons</taxon>
        <taxon>Gunneridae</taxon>
        <taxon>Pentapetalae</taxon>
        <taxon>asterids</taxon>
        <taxon>Ericales</taxon>
        <taxon>Theaceae</taxon>
        <taxon>Camellia</taxon>
    </lineage>
</organism>
<proteinExistence type="predicted"/>
<dbReference type="Proteomes" id="UP001060215">
    <property type="component" value="Chromosome 1"/>
</dbReference>
<sequence>MDFFGLFGREILSIFEKIILRPPSPPPPPPPPPREPSPPPPPSPSEPYKRPTHPILFPQTQSTILLDPSLFFSPHLLSSPLPTNSFFQNFVLKNGDQPEYIHPYLIKSSVSSLTLCYPSQSSNSSFIYQIFNLDLTISTSNNPNPYATHIVSSFSDLSVTLDLPSGNLRFFLIRGSPYLTYVATNGVSLSISTIHAILQISPNSSLT</sequence>
<name>A0ACC0J370_9ERIC</name>
<gene>
    <name evidence="1" type="ORF">LOK49_LG01G03568</name>
</gene>